<evidence type="ECO:0000256" key="6">
    <source>
        <dbReference type="ARBA" id="ARBA00022824"/>
    </source>
</evidence>
<keyword evidence="7" id="KW-0653">Protein transport</keyword>
<dbReference type="PANTHER" id="PTHR12443:SF9">
    <property type="entry name" value="TRANSLOCATION PROTEIN SEC62"/>
    <property type="match status" value="1"/>
</dbReference>
<evidence type="ECO:0000256" key="3">
    <source>
        <dbReference type="ARBA" id="ARBA00021257"/>
    </source>
</evidence>
<feature type="transmembrane region" description="Helical" evidence="12">
    <location>
        <begin position="178"/>
        <end position="196"/>
    </location>
</feature>
<keyword evidence="10 12" id="KW-0472">Membrane</keyword>
<keyword evidence="14" id="KW-1185">Reference proteome</keyword>
<comment type="similarity">
    <text evidence="2">Belongs to the SEC62 family.</text>
</comment>
<evidence type="ECO:0000256" key="4">
    <source>
        <dbReference type="ARBA" id="ARBA00022448"/>
    </source>
</evidence>
<organism evidence="13 14">
    <name type="scientific">Steinernema hermaphroditum</name>
    <dbReference type="NCBI Taxonomy" id="289476"/>
    <lineage>
        <taxon>Eukaryota</taxon>
        <taxon>Metazoa</taxon>
        <taxon>Ecdysozoa</taxon>
        <taxon>Nematoda</taxon>
        <taxon>Chromadorea</taxon>
        <taxon>Rhabditida</taxon>
        <taxon>Tylenchina</taxon>
        <taxon>Panagrolaimomorpha</taxon>
        <taxon>Strongyloidoidea</taxon>
        <taxon>Steinernematidae</taxon>
        <taxon>Steinernema</taxon>
    </lineage>
</organism>
<dbReference type="PANTHER" id="PTHR12443">
    <property type="entry name" value="TRANSLOCATION PROTEIN SEC62"/>
    <property type="match status" value="1"/>
</dbReference>
<evidence type="ECO:0000256" key="2">
    <source>
        <dbReference type="ARBA" id="ARBA00010604"/>
    </source>
</evidence>
<sequence length="276" mass="32006">MAERRRGRAARRDERGLTKDDEAIARFVRFNCPTKSAAFEGREVQYFSGSKAIDTLYESKYGTKADSEPRFPTRHSAFAFLKKMLEQGLFFRARRFVRKALNEGGDGKEETDQSTTDVEKDRNGKEEIDKEVERKEEAEGQQRRPKKVKLAEHPDQYFTDSSDVYVWIFDPTPMYKKVLGCLLIVVCLLICMFPVWPSWTQLIVYYVSLVGLCSFGALFGTAFLRTLLFVLIWMVSGGRYKLWILPNLTEECGFVESFQPLYSYECCQEKDEDKDD</sequence>
<feature type="transmembrane region" description="Helical" evidence="12">
    <location>
        <begin position="202"/>
        <end position="235"/>
    </location>
</feature>
<evidence type="ECO:0000256" key="1">
    <source>
        <dbReference type="ARBA" id="ARBA00004477"/>
    </source>
</evidence>
<evidence type="ECO:0000256" key="11">
    <source>
        <dbReference type="SAM" id="MobiDB-lite"/>
    </source>
</evidence>
<keyword evidence="6" id="KW-0256">Endoplasmic reticulum</keyword>
<evidence type="ECO:0000256" key="12">
    <source>
        <dbReference type="SAM" id="Phobius"/>
    </source>
</evidence>
<evidence type="ECO:0000256" key="7">
    <source>
        <dbReference type="ARBA" id="ARBA00022927"/>
    </source>
</evidence>
<dbReference type="InterPro" id="IPR004728">
    <property type="entry name" value="Sec62"/>
</dbReference>
<feature type="compositionally biased region" description="Basic and acidic residues" evidence="11">
    <location>
        <begin position="105"/>
        <end position="142"/>
    </location>
</feature>
<proteinExistence type="inferred from homology"/>
<keyword evidence="5 12" id="KW-0812">Transmembrane</keyword>
<dbReference type="Pfam" id="PF03839">
    <property type="entry name" value="Sec62"/>
    <property type="match status" value="1"/>
</dbReference>
<evidence type="ECO:0000313" key="13">
    <source>
        <dbReference type="EMBL" id="KAK0422084.1"/>
    </source>
</evidence>
<dbReference type="Proteomes" id="UP001175271">
    <property type="component" value="Unassembled WGS sequence"/>
</dbReference>
<comment type="caution">
    <text evidence="13">The sequence shown here is derived from an EMBL/GenBank/DDBJ whole genome shotgun (WGS) entry which is preliminary data.</text>
</comment>
<evidence type="ECO:0000256" key="9">
    <source>
        <dbReference type="ARBA" id="ARBA00023010"/>
    </source>
</evidence>
<evidence type="ECO:0000313" key="14">
    <source>
        <dbReference type="Proteomes" id="UP001175271"/>
    </source>
</evidence>
<evidence type="ECO:0000256" key="10">
    <source>
        <dbReference type="ARBA" id="ARBA00023136"/>
    </source>
</evidence>
<feature type="region of interest" description="Disordered" evidence="11">
    <location>
        <begin position="103"/>
        <end position="149"/>
    </location>
</feature>
<gene>
    <name evidence="13" type="ORF">QR680_007354</name>
</gene>
<keyword evidence="9" id="KW-0811">Translocation</keyword>
<evidence type="ECO:0000256" key="5">
    <source>
        <dbReference type="ARBA" id="ARBA00022692"/>
    </source>
</evidence>
<dbReference type="GO" id="GO:0005789">
    <property type="term" value="C:endoplasmic reticulum membrane"/>
    <property type="evidence" value="ECO:0007669"/>
    <property type="project" value="UniProtKB-SubCell"/>
</dbReference>
<keyword evidence="8 12" id="KW-1133">Transmembrane helix</keyword>
<keyword evidence="4" id="KW-0813">Transport</keyword>
<evidence type="ECO:0000256" key="8">
    <source>
        <dbReference type="ARBA" id="ARBA00022989"/>
    </source>
</evidence>
<dbReference type="GO" id="GO:0031204">
    <property type="term" value="P:post-translational protein targeting to membrane, translocation"/>
    <property type="evidence" value="ECO:0007669"/>
    <property type="project" value="TreeGrafter"/>
</dbReference>
<accession>A0AA39IF54</accession>
<comment type="subcellular location">
    <subcellularLocation>
        <location evidence="1">Endoplasmic reticulum membrane</location>
        <topology evidence="1">Multi-pass membrane protein</topology>
    </subcellularLocation>
</comment>
<reference evidence="13" key="1">
    <citation type="submission" date="2023-06" db="EMBL/GenBank/DDBJ databases">
        <title>Genomic analysis of the entomopathogenic nematode Steinernema hermaphroditum.</title>
        <authorList>
            <person name="Schwarz E.M."/>
            <person name="Heppert J.K."/>
            <person name="Baniya A."/>
            <person name="Schwartz H.T."/>
            <person name="Tan C.-H."/>
            <person name="Antoshechkin I."/>
            <person name="Sternberg P.W."/>
            <person name="Goodrich-Blair H."/>
            <person name="Dillman A.R."/>
        </authorList>
    </citation>
    <scope>NUCLEOTIDE SEQUENCE</scope>
    <source>
        <strain evidence="13">PS9179</strain>
        <tissue evidence="13">Whole animal</tissue>
    </source>
</reference>
<name>A0AA39IF54_9BILA</name>
<dbReference type="AlphaFoldDB" id="A0AA39IF54"/>
<protein>
    <recommendedName>
        <fullName evidence="3">Translocation protein SEC62</fullName>
    </recommendedName>
</protein>
<dbReference type="EMBL" id="JAUCMV010000001">
    <property type="protein sequence ID" value="KAK0422084.1"/>
    <property type="molecule type" value="Genomic_DNA"/>
</dbReference>